<evidence type="ECO:0000313" key="2">
    <source>
        <dbReference type="EMBL" id="SDD18459.1"/>
    </source>
</evidence>
<keyword evidence="1" id="KW-0812">Transmembrane</keyword>
<protein>
    <submittedName>
        <fullName evidence="2">Uncharacterized protein</fullName>
    </submittedName>
</protein>
<gene>
    <name evidence="2" type="ORF">SAMN05216323_10982</name>
</gene>
<evidence type="ECO:0000313" key="3">
    <source>
        <dbReference type="Proteomes" id="UP000199452"/>
    </source>
</evidence>
<feature type="transmembrane region" description="Helical" evidence="1">
    <location>
        <begin position="12"/>
        <end position="37"/>
    </location>
</feature>
<name>A0A1G6SNK8_9BACT</name>
<keyword evidence="3" id="KW-1185">Reference proteome</keyword>
<accession>A0A1G6SNK8</accession>
<reference evidence="2 3" key="1">
    <citation type="submission" date="2016-09" db="EMBL/GenBank/DDBJ databases">
        <authorList>
            <person name="Capua I."/>
            <person name="De Benedictis P."/>
            <person name="Joannis T."/>
            <person name="Lombin L.H."/>
            <person name="Cattoli G."/>
        </authorList>
    </citation>
    <scope>NUCLEOTIDE SEQUENCE [LARGE SCALE GENOMIC DNA]</scope>
    <source>
        <strain evidence="2 3">A7P-90m</strain>
    </source>
</reference>
<proteinExistence type="predicted"/>
<organism evidence="2 3">
    <name type="scientific">Williamwhitmania taraxaci</name>
    <dbReference type="NCBI Taxonomy" id="1640674"/>
    <lineage>
        <taxon>Bacteria</taxon>
        <taxon>Pseudomonadati</taxon>
        <taxon>Bacteroidota</taxon>
        <taxon>Bacteroidia</taxon>
        <taxon>Bacteroidales</taxon>
        <taxon>Williamwhitmaniaceae</taxon>
        <taxon>Williamwhitmania</taxon>
    </lineage>
</organism>
<sequence>MKPYKKIAQKNQLYRWITVSAILFFFTLQFYALYFTYNSLSDILSKSVDDALFEAVKEYRSINVKNKKDPITISFNEKEKKNIDNTSKSAISRMIDYSDLNLSFDDLLSLLSD</sequence>
<dbReference type="AlphaFoldDB" id="A0A1G6SNK8"/>
<dbReference type="EMBL" id="FMYP01000098">
    <property type="protein sequence ID" value="SDD18459.1"/>
    <property type="molecule type" value="Genomic_DNA"/>
</dbReference>
<keyword evidence="1" id="KW-1133">Transmembrane helix</keyword>
<dbReference type="RefSeq" id="WP_092440888.1">
    <property type="nucleotide sequence ID" value="NZ_FMYP01000098.1"/>
</dbReference>
<evidence type="ECO:0000256" key="1">
    <source>
        <dbReference type="SAM" id="Phobius"/>
    </source>
</evidence>
<keyword evidence="1" id="KW-0472">Membrane</keyword>
<dbReference type="Proteomes" id="UP000199452">
    <property type="component" value="Unassembled WGS sequence"/>
</dbReference>